<reference evidence="3 4" key="1">
    <citation type="journal article" date="2013" name="Curr. Biol.">
        <title>The Genome of the Foraminiferan Reticulomyxa filosa.</title>
        <authorList>
            <person name="Glockner G."/>
            <person name="Hulsmann N."/>
            <person name="Schleicher M."/>
            <person name="Noegel A.A."/>
            <person name="Eichinger L."/>
            <person name="Gallinger C."/>
            <person name="Pawlowski J."/>
            <person name="Sierra R."/>
            <person name="Euteneuer U."/>
            <person name="Pillet L."/>
            <person name="Moustafa A."/>
            <person name="Platzer M."/>
            <person name="Groth M."/>
            <person name="Szafranski K."/>
            <person name="Schliwa M."/>
        </authorList>
    </citation>
    <scope>NUCLEOTIDE SEQUENCE [LARGE SCALE GENOMIC DNA]</scope>
</reference>
<dbReference type="InterPro" id="IPR036420">
    <property type="entry name" value="BRCT_dom_sf"/>
</dbReference>
<feature type="non-terminal residue" evidence="3">
    <location>
        <position position="183"/>
    </location>
</feature>
<feature type="domain" description="BRCT" evidence="2">
    <location>
        <begin position="24"/>
        <end position="126"/>
    </location>
</feature>
<evidence type="ECO:0000313" key="4">
    <source>
        <dbReference type="Proteomes" id="UP000023152"/>
    </source>
</evidence>
<protein>
    <recommendedName>
        <fullName evidence="2">BRCT domain-containing protein</fullName>
    </recommendedName>
</protein>
<feature type="region of interest" description="Disordered" evidence="1">
    <location>
        <begin position="1"/>
        <end position="23"/>
    </location>
</feature>
<keyword evidence="4" id="KW-1185">Reference proteome</keyword>
<dbReference type="EMBL" id="ASPP01003774">
    <property type="protein sequence ID" value="ETO32988.1"/>
    <property type="molecule type" value="Genomic_DNA"/>
</dbReference>
<dbReference type="AlphaFoldDB" id="X6P4D6"/>
<name>X6P4D6_RETFI</name>
<organism evidence="3 4">
    <name type="scientific">Reticulomyxa filosa</name>
    <dbReference type="NCBI Taxonomy" id="46433"/>
    <lineage>
        <taxon>Eukaryota</taxon>
        <taxon>Sar</taxon>
        <taxon>Rhizaria</taxon>
        <taxon>Retaria</taxon>
        <taxon>Foraminifera</taxon>
        <taxon>Monothalamids</taxon>
        <taxon>Reticulomyxidae</taxon>
        <taxon>Reticulomyxa</taxon>
    </lineage>
</organism>
<dbReference type="SUPFAM" id="SSF52113">
    <property type="entry name" value="BRCT domain"/>
    <property type="match status" value="1"/>
</dbReference>
<dbReference type="Gene3D" id="3.40.50.10190">
    <property type="entry name" value="BRCT domain"/>
    <property type="match status" value="1"/>
</dbReference>
<accession>X6P4D6</accession>
<sequence length="183" mass="20925">MSKSNEKKMTSLQNSDHKGESQKNEQTYFAGIKFYFYDDRQWSDLTLKRIAILKDCIEKHNGQIVSNYTEADVVVCSQFTSESDAKQILEDYKNRGNKRPQQLVTPEWIAHSLRLRQKASFQLHMLPCLKASPLSRSKKESPQQSCSAKATTRTPYIPSNTSEKLEIEPPKTSKQAEGGFFVV</sequence>
<proteinExistence type="predicted"/>
<evidence type="ECO:0000313" key="3">
    <source>
        <dbReference type="EMBL" id="ETO32988.1"/>
    </source>
</evidence>
<feature type="region of interest" description="Disordered" evidence="1">
    <location>
        <begin position="134"/>
        <end position="183"/>
    </location>
</feature>
<comment type="caution">
    <text evidence="3">The sequence shown here is derived from an EMBL/GenBank/DDBJ whole genome shotgun (WGS) entry which is preliminary data.</text>
</comment>
<evidence type="ECO:0000259" key="2">
    <source>
        <dbReference type="PROSITE" id="PS50172"/>
    </source>
</evidence>
<dbReference type="PROSITE" id="PS50172">
    <property type="entry name" value="BRCT"/>
    <property type="match status" value="1"/>
</dbReference>
<dbReference type="InterPro" id="IPR001357">
    <property type="entry name" value="BRCT_dom"/>
</dbReference>
<feature type="compositionally biased region" description="Polar residues" evidence="1">
    <location>
        <begin position="142"/>
        <end position="162"/>
    </location>
</feature>
<evidence type="ECO:0000256" key="1">
    <source>
        <dbReference type="SAM" id="MobiDB-lite"/>
    </source>
</evidence>
<dbReference type="Proteomes" id="UP000023152">
    <property type="component" value="Unassembled WGS sequence"/>
</dbReference>
<gene>
    <name evidence="3" type="ORF">RFI_04119</name>
</gene>